<accession>G2YT86</accession>
<dbReference type="EMBL" id="FQ790352">
    <property type="protein sequence ID" value="CCD54990.1"/>
    <property type="molecule type" value="Genomic_DNA"/>
</dbReference>
<gene>
    <name evidence="1" type="ORF">BofuT4_uP162790.1</name>
</gene>
<sequence length="63" mass="7169">MASETNITIDPSGLILAHSVNRIHSRTLSRTVNRYLFTATADIVTRSHHNRIRPDSPKHNLHK</sequence>
<evidence type="ECO:0000313" key="2">
    <source>
        <dbReference type="Proteomes" id="UP000008177"/>
    </source>
</evidence>
<proteinExistence type="predicted"/>
<reference evidence="2" key="1">
    <citation type="journal article" date="2011" name="PLoS Genet.">
        <title>Genomic analysis of the necrotrophic fungal pathogens Sclerotinia sclerotiorum and Botrytis cinerea.</title>
        <authorList>
            <person name="Amselem J."/>
            <person name="Cuomo C.A."/>
            <person name="van Kan J.A."/>
            <person name="Viaud M."/>
            <person name="Benito E.P."/>
            <person name="Couloux A."/>
            <person name="Coutinho P.M."/>
            <person name="de Vries R.P."/>
            <person name="Dyer P.S."/>
            <person name="Fillinger S."/>
            <person name="Fournier E."/>
            <person name="Gout L."/>
            <person name="Hahn M."/>
            <person name="Kohn L."/>
            <person name="Lapalu N."/>
            <person name="Plummer K.M."/>
            <person name="Pradier J.M."/>
            <person name="Quevillon E."/>
            <person name="Sharon A."/>
            <person name="Simon A."/>
            <person name="ten Have A."/>
            <person name="Tudzynski B."/>
            <person name="Tudzynski P."/>
            <person name="Wincker P."/>
            <person name="Andrew M."/>
            <person name="Anthouard V."/>
            <person name="Beever R.E."/>
            <person name="Beffa R."/>
            <person name="Benoit I."/>
            <person name="Bouzid O."/>
            <person name="Brault B."/>
            <person name="Chen Z."/>
            <person name="Choquer M."/>
            <person name="Collemare J."/>
            <person name="Cotton P."/>
            <person name="Danchin E.G."/>
            <person name="Da Silva C."/>
            <person name="Gautier A."/>
            <person name="Giraud C."/>
            <person name="Giraud T."/>
            <person name="Gonzalez C."/>
            <person name="Grossetete S."/>
            <person name="Guldener U."/>
            <person name="Henrissat B."/>
            <person name="Howlett B.J."/>
            <person name="Kodira C."/>
            <person name="Kretschmer M."/>
            <person name="Lappartient A."/>
            <person name="Leroch M."/>
            <person name="Levis C."/>
            <person name="Mauceli E."/>
            <person name="Neuveglise C."/>
            <person name="Oeser B."/>
            <person name="Pearson M."/>
            <person name="Poulain J."/>
            <person name="Poussereau N."/>
            <person name="Quesneville H."/>
            <person name="Rascle C."/>
            <person name="Schumacher J."/>
            <person name="Segurens B."/>
            <person name="Sexton A."/>
            <person name="Silva E."/>
            <person name="Sirven C."/>
            <person name="Soanes D.M."/>
            <person name="Talbot N.J."/>
            <person name="Templeton M."/>
            <person name="Yandava C."/>
            <person name="Yarden O."/>
            <person name="Zeng Q."/>
            <person name="Rollins J.A."/>
            <person name="Lebrun M.H."/>
            <person name="Dickman M."/>
        </authorList>
    </citation>
    <scope>NUCLEOTIDE SEQUENCE [LARGE SCALE GENOMIC DNA]</scope>
    <source>
        <strain evidence="2">T4</strain>
    </source>
</reference>
<organism evidence="1 2">
    <name type="scientific">Botryotinia fuckeliana (strain T4)</name>
    <name type="common">Noble rot fungus</name>
    <name type="synonym">Botrytis cinerea</name>
    <dbReference type="NCBI Taxonomy" id="999810"/>
    <lineage>
        <taxon>Eukaryota</taxon>
        <taxon>Fungi</taxon>
        <taxon>Dikarya</taxon>
        <taxon>Ascomycota</taxon>
        <taxon>Pezizomycotina</taxon>
        <taxon>Leotiomycetes</taxon>
        <taxon>Helotiales</taxon>
        <taxon>Sclerotiniaceae</taxon>
        <taxon>Botrytis</taxon>
    </lineage>
</organism>
<dbReference type="AlphaFoldDB" id="G2YT86"/>
<dbReference type="HOGENOM" id="CLU_2885539_0_0_1"/>
<name>G2YT86_BOTF4</name>
<protein>
    <submittedName>
        <fullName evidence="1">Uncharacterized protein</fullName>
    </submittedName>
</protein>
<dbReference type="Proteomes" id="UP000008177">
    <property type="component" value="Unplaced contigs"/>
</dbReference>
<dbReference type="InParanoid" id="G2YT86"/>
<evidence type="ECO:0000313" key="1">
    <source>
        <dbReference type="EMBL" id="CCD54990.1"/>
    </source>
</evidence>